<organism evidence="1 2">
    <name type="scientific">Plectonema cf. radiosum LEGE 06105</name>
    <dbReference type="NCBI Taxonomy" id="945769"/>
    <lineage>
        <taxon>Bacteria</taxon>
        <taxon>Bacillati</taxon>
        <taxon>Cyanobacteriota</taxon>
        <taxon>Cyanophyceae</taxon>
        <taxon>Oscillatoriophycideae</taxon>
        <taxon>Oscillatoriales</taxon>
        <taxon>Microcoleaceae</taxon>
        <taxon>Plectonema</taxon>
    </lineage>
</organism>
<reference evidence="1" key="1">
    <citation type="submission" date="2020-10" db="EMBL/GenBank/DDBJ databases">
        <authorList>
            <person name="Castelo-Branco R."/>
            <person name="Eusebio N."/>
            <person name="Adriana R."/>
            <person name="Vieira A."/>
            <person name="Brugerolle De Fraissinette N."/>
            <person name="Rezende De Castro R."/>
            <person name="Schneider M.P."/>
            <person name="Vasconcelos V."/>
            <person name="Leao P.N."/>
        </authorList>
    </citation>
    <scope>NUCLEOTIDE SEQUENCE</scope>
    <source>
        <strain evidence="1">LEGE 06105</strain>
    </source>
</reference>
<accession>A0A8J7FA78</accession>
<dbReference type="Proteomes" id="UP000620559">
    <property type="component" value="Unassembled WGS sequence"/>
</dbReference>
<dbReference type="InterPro" id="IPR009057">
    <property type="entry name" value="Homeodomain-like_sf"/>
</dbReference>
<gene>
    <name evidence="1" type="ORF">IQ247_17900</name>
</gene>
<comment type="caution">
    <text evidence="1">The sequence shown here is derived from an EMBL/GenBank/DDBJ whole genome shotgun (WGS) entry which is preliminary data.</text>
</comment>
<name>A0A8J7FA78_9CYAN</name>
<proteinExistence type="predicted"/>
<protein>
    <submittedName>
        <fullName evidence="1">Helix-turn-helix domain-containing protein</fullName>
    </submittedName>
</protein>
<evidence type="ECO:0000313" key="1">
    <source>
        <dbReference type="EMBL" id="MBE9214519.1"/>
    </source>
</evidence>
<dbReference type="SUPFAM" id="SSF46689">
    <property type="entry name" value="Homeodomain-like"/>
    <property type="match status" value="1"/>
</dbReference>
<keyword evidence="2" id="KW-1185">Reference proteome</keyword>
<evidence type="ECO:0000313" key="2">
    <source>
        <dbReference type="Proteomes" id="UP000620559"/>
    </source>
</evidence>
<sequence length="84" mass="9723">MANRLGRDEATITRWIRRYKDEGRSGLLSIKQAPGKEPAVSGENLERLKQKLCSEQGWKSYSQIQQWLKQELVSTLLIKLYTNS</sequence>
<dbReference type="AlphaFoldDB" id="A0A8J7FA78"/>
<dbReference type="EMBL" id="JADEWL010000062">
    <property type="protein sequence ID" value="MBE9214519.1"/>
    <property type="molecule type" value="Genomic_DNA"/>
</dbReference>
<dbReference type="Pfam" id="PF13565">
    <property type="entry name" value="HTH_32"/>
    <property type="match status" value="1"/>
</dbReference>
<dbReference type="RefSeq" id="WP_193922428.1">
    <property type="nucleotide sequence ID" value="NZ_JADEWL010000062.1"/>
</dbReference>